<organism evidence="2 3">
    <name type="scientific">Romanomermis culicivorax</name>
    <name type="common">Nematode worm</name>
    <dbReference type="NCBI Taxonomy" id="13658"/>
    <lineage>
        <taxon>Eukaryota</taxon>
        <taxon>Metazoa</taxon>
        <taxon>Ecdysozoa</taxon>
        <taxon>Nematoda</taxon>
        <taxon>Enoplea</taxon>
        <taxon>Dorylaimia</taxon>
        <taxon>Mermithida</taxon>
        <taxon>Mermithoidea</taxon>
        <taxon>Mermithidae</taxon>
        <taxon>Romanomermis</taxon>
    </lineage>
</organism>
<name>A0A915L2H3_ROMCU</name>
<dbReference type="WBParaSite" id="nRc.2.0.1.t43953-RA">
    <property type="protein sequence ID" value="nRc.2.0.1.t43953-RA"/>
    <property type="gene ID" value="nRc.2.0.1.g43953"/>
</dbReference>
<evidence type="ECO:0000256" key="1">
    <source>
        <dbReference type="SAM" id="SignalP"/>
    </source>
</evidence>
<evidence type="ECO:0000313" key="2">
    <source>
        <dbReference type="Proteomes" id="UP000887565"/>
    </source>
</evidence>
<reference evidence="3" key="1">
    <citation type="submission" date="2022-11" db="UniProtKB">
        <authorList>
            <consortium name="WormBaseParasite"/>
        </authorList>
    </citation>
    <scope>IDENTIFICATION</scope>
</reference>
<evidence type="ECO:0000313" key="3">
    <source>
        <dbReference type="WBParaSite" id="nRc.2.0.1.t43953-RA"/>
    </source>
</evidence>
<proteinExistence type="predicted"/>
<keyword evidence="1" id="KW-0732">Signal</keyword>
<accession>A0A915L2H3</accession>
<feature type="chain" id="PRO_5037263552" evidence="1">
    <location>
        <begin position="19"/>
        <end position="73"/>
    </location>
</feature>
<dbReference type="AlphaFoldDB" id="A0A915L2H3"/>
<feature type="signal peptide" evidence="1">
    <location>
        <begin position="1"/>
        <end position="18"/>
    </location>
</feature>
<keyword evidence="2" id="KW-1185">Reference proteome</keyword>
<sequence length="73" mass="8250">MIRFEFLILCGISGLSNCLPSDGGIENVTTDVQDNFQLFGHFTKSSCAFVKLSSKKNNRQMKDDYHSRKTLNC</sequence>
<protein>
    <submittedName>
        <fullName evidence="3">Lipoprotein</fullName>
    </submittedName>
</protein>
<dbReference type="Proteomes" id="UP000887565">
    <property type="component" value="Unplaced"/>
</dbReference>